<protein>
    <submittedName>
        <fullName evidence="4">Putative Phenylacetic acid degradation-related protein</fullName>
    </submittedName>
</protein>
<accession>E6PTZ4</accession>
<dbReference type="GO" id="GO:0016787">
    <property type="term" value="F:hydrolase activity"/>
    <property type="evidence" value="ECO:0007669"/>
    <property type="project" value="UniProtKB-KW"/>
</dbReference>
<dbReference type="Pfam" id="PF03061">
    <property type="entry name" value="4HBT"/>
    <property type="match status" value="1"/>
</dbReference>
<dbReference type="InterPro" id="IPR003736">
    <property type="entry name" value="PAAI_dom"/>
</dbReference>
<reference evidence="4" key="1">
    <citation type="submission" date="2009-10" db="EMBL/GenBank/DDBJ databases">
        <title>Diversity of trophic interactions inside an arsenic-rich microbial ecosystem.</title>
        <authorList>
            <person name="Bertin P.N."/>
            <person name="Heinrich-Salmeron A."/>
            <person name="Pelletier E."/>
            <person name="Goulhen-Chollet F."/>
            <person name="Arsene-Ploetze F."/>
            <person name="Gallien S."/>
            <person name="Calteau A."/>
            <person name="Vallenet D."/>
            <person name="Casiot C."/>
            <person name="Chane-Woon-Ming B."/>
            <person name="Giloteaux L."/>
            <person name="Barakat M."/>
            <person name="Bonnefoy V."/>
            <person name="Bruneel O."/>
            <person name="Chandler M."/>
            <person name="Cleiss J."/>
            <person name="Duran R."/>
            <person name="Elbaz-Poulichet F."/>
            <person name="Fonknechten N."/>
            <person name="Lauga B."/>
            <person name="Mornico D."/>
            <person name="Ortet P."/>
            <person name="Schaeffer C."/>
            <person name="Siguier P."/>
            <person name="Alexander Thil Smith A."/>
            <person name="Van Dorsselaer A."/>
            <person name="Weissenbach J."/>
            <person name="Medigue C."/>
            <person name="Le Paslier D."/>
        </authorList>
    </citation>
    <scope>NUCLEOTIDE SEQUENCE</scope>
</reference>
<gene>
    <name evidence="4" type="ORF">CARN2_3879</name>
</gene>
<feature type="domain" description="Thioesterase" evidence="3">
    <location>
        <begin position="66"/>
        <end position="139"/>
    </location>
</feature>
<dbReference type="EMBL" id="CABM01000052">
    <property type="protein sequence ID" value="CBH98401.1"/>
    <property type="molecule type" value="Genomic_DNA"/>
</dbReference>
<dbReference type="SUPFAM" id="SSF54637">
    <property type="entry name" value="Thioesterase/thiol ester dehydrase-isomerase"/>
    <property type="match status" value="1"/>
</dbReference>
<dbReference type="Gene3D" id="3.10.129.10">
    <property type="entry name" value="Hotdog Thioesterase"/>
    <property type="match status" value="1"/>
</dbReference>
<evidence type="ECO:0000313" key="4">
    <source>
        <dbReference type="EMBL" id="CBH98401.1"/>
    </source>
</evidence>
<dbReference type="InterPro" id="IPR006683">
    <property type="entry name" value="Thioestr_dom"/>
</dbReference>
<name>E6PTZ4_9ZZZZ</name>
<comment type="caution">
    <text evidence="4">The sequence shown here is derived from an EMBL/GenBank/DDBJ whole genome shotgun (WGS) entry which is preliminary data.</text>
</comment>
<dbReference type="PANTHER" id="PTHR43240">
    <property type="entry name" value="1,4-DIHYDROXY-2-NAPHTHOYL-COA THIOESTERASE 1"/>
    <property type="match status" value="1"/>
</dbReference>
<dbReference type="CDD" id="cd03443">
    <property type="entry name" value="PaaI_thioesterase"/>
    <property type="match status" value="1"/>
</dbReference>
<dbReference type="InterPro" id="IPR029069">
    <property type="entry name" value="HotDog_dom_sf"/>
</dbReference>
<feature type="region of interest" description="Disordered" evidence="2">
    <location>
        <begin position="1"/>
        <end position="22"/>
    </location>
</feature>
<organism evidence="4">
    <name type="scientific">mine drainage metagenome</name>
    <dbReference type="NCBI Taxonomy" id="410659"/>
    <lineage>
        <taxon>unclassified sequences</taxon>
        <taxon>metagenomes</taxon>
        <taxon>ecological metagenomes</taxon>
    </lineage>
</organism>
<feature type="compositionally biased region" description="Low complexity" evidence="2">
    <location>
        <begin position="1"/>
        <end position="17"/>
    </location>
</feature>
<dbReference type="AlphaFoldDB" id="E6PTZ4"/>
<evidence type="ECO:0000259" key="3">
    <source>
        <dbReference type="Pfam" id="PF03061"/>
    </source>
</evidence>
<dbReference type="NCBIfam" id="TIGR00369">
    <property type="entry name" value="unchar_dom_1"/>
    <property type="match status" value="1"/>
</dbReference>
<keyword evidence="1" id="KW-0378">Hydrolase</keyword>
<evidence type="ECO:0000256" key="2">
    <source>
        <dbReference type="SAM" id="MobiDB-lite"/>
    </source>
</evidence>
<proteinExistence type="predicted"/>
<evidence type="ECO:0000256" key="1">
    <source>
        <dbReference type="ARBA" id="ARBA00022801"/>
    </source>
</evidence>
<sequence length="160" mass="16965">MQQPPTETQGAQEAAAALSPTQDAAVRQSFARQGLMRHWDAGIEHLAHGRADLRLPHSERVSQQQGSFHGGAMMGALADIAAGYAAMTVAPEGMEVATVEYKINFLAACGGGALLARGRVVRAGRRIIITAANVVHQTDDGRETLCAVMQQTIMPVTKGY</sequence>
<dbReference type="PANTHER" id="PTHR43240:SF20">
    <property type="entry name" value="MEDIUM_LONG-CHAIN ACYL-COA THIOESTERASE YIGI"/>
    <property type="match status" value="1"/>
</dbReference>